<dbReference type="InterPro" id="IPR037128">
    <property type="entry name" value="Quinolinate_PRibosylTase_N_sf"/>
</dbReference>
<dbReference type="Pfam" id="PF02749">
    <property type="entry name" value="QRPTase_N"/>
    <property type="match status" value="1"/>
</dbReference>
<feature type="domain" description="Quinolinate phosphoribosyl transferase C-terminal" evidence="10">
    <location>
        <begin position="120"/>
        <end position="303"/>
    </location>
</feature>
<feature type="domain" description="Quinolinate phosphoribosyl transferase N-terminal" evidence="11">
    <location>
        <begin position="33"/>
        <end position="118"/>
    </location>
</feature>
<dbReference type="GO" id="GO:0004514">
    <property type="term" value="F:nicotinate-nucleotide diphosphorylase (carboxylating) activity"/>
    <property type="evidence" value="ECO:0007669"/>
    <property type="project" value="UniProtKB-EC"/>
</dbReference>
<dbReference type="InterPro" id="IPR036068">
    <property type="entry name" value="Nicotinate_pribotase-like_C"/>
</dbReference>
<accession>A0ABS8NCT2</accession>
<evidence type="ECO:0000256" key="9">
    <source>
        <dbReference type="PIRNR" id="PIRNR006250"/>
    </source>
</evidence>
<evidence type="ECO:0000259" key="10">
    <source>
        <dbReference type="Pfam" id="PF01729"/>
    </source>
</evidence>
<keyword evidence="7 9" id="KW-0808">Transferase</keyword>
<evidence type="ECO:0000259" key="11">
    <source>
        <dbReference type="Pfam" id="PF02749"/>
    </source>
</evidence>
<dbReference type="InterPro" id="IPR004393">
    <property type="entry name" value="NadC"/>
</dbReference>
<keyword evidence="6 9" id="KW-0328">Glycosyltransferase</keyword>
<evidence type="ECO:0000256" key="6">
    <source>
        <dbReference type="ARBA" id="ARBA00022676"/>
    </source>
</evidence>
<keyword evidence="13" id="KW-1185">Reference proteome</keyword>
<comment type="caution">
    <text evidence="12">The sequence shown here is derived from an EMBL/GenBank/DDBJ whole genome shotgun (WGS) entry which is preliminary data.</text>
</comment>
<protein>
    <recommendedName>
        <fullName evidence="4">nicotinate-nucleotide diphosphorylase (carboxylating)</fullName>
        <ecNumber evidence="4">2.4.2.19</ecNumber>
    </recommendedName>
    <alternativeName>
        <fullName evidence="8">Quinolinate phosphoribosyltransferase [decarboxylating]</fullName>
    </alternativeName>
</protein>
<evidence type="ECO:0000256" key="2">
    <source>
        <dbReference type="ARBA" id="ARBA00004893"/>
    </source>
</evidence>
<dbReference type="InterPro" id="IPR022412">
    <property type="entry name" value="Quinolinate_PRibosylTrfase_N"/>
</dbReference>
<dbReference type="InterPro" id="IPR013785">
    <property type="entry name" value="Aldolase_TIM"/>
</dbReference>
<dbReference type="InterPro" id="IPR027277">
    <property type="entry name" value="NadC/ModD"/>
</dbReference>
<evidence type="ECO:0000256" key="3">
    <source>
        <dbReference type="ARBA" id="ARBA00009400"/>
    </source>
</evidence>
<evidence type="ECO:0000313" key="12">
    <source>
        <dbReference type="EMBL" id="MCC9641371.1"/>
    </source>
</evidence>
<dbReference type="NCBIfam" id="TIGR00078">
    <property type="entry name" value="nadC"/>
    <property type="match status" value="1"/>
</dbReference>
<dbReference type="CDD" id="cd01572">
    <property type="entry name" value="QPRTase"/>
    <property type="match status" value="1"/>
</dbReference>
<dbReference type="EMBL" id="JAJKFW010000006">
    <property type="protein sequence ID" value="MCC9641371.1"/>
    <property type="molecule type" value="Genomic_DNA"/>
</dbReference>
<dbReference type="PIRSF" id="PIRSF006250">
    <property type="entry name" value="NadC_ModD"/>
    <property type="match status" value="1"/>
</dbReference>
<dbReference type="Proteomes" id="UP001430306">
    <property type="component" value="Unassembled WGS sequence"/>
</dbReference>
<dbReference type="SUPFAM" id="SSF51690">
    <property type="entry name" value="Nicotinate/Quinolinate PRTase C-terminal domain-like"/>
    <property type="match status" value="1"/>
</dbReference>
<evidence type="ECO:0000256" key="7">
    <source>
        <dbReference type="ARBA" id="ARBA00022679"/>
    </source>
</evidence>
<dbReference type="SUPFAM" id="SSF54675">
    <property type="entry name" value="Nicotinate/Quinolinate PRTase N-terminal domain-like"/>
    <property type="match status" value="1"/>
</dbReference>
<keyword evidence="5" id="KW-0662">Pyridine nucleotide biosynthesis</keyword>
<evidence type="ECO:0000256" key="4">
    <source>
        <dbReference type="ARBA" id="ARBA00011944"/>
    </source>
</evidence>
<evidence type="ECO:0000256" key="1">
    <source>
        <dbReference type="ARBA" id="ARBA00003237"/>
    </source>
</evidence>
<name>A0ABS8NCT2_9BACT</name>
<dbReference type="Gene3D" id="3.20.20.70">
    <property type="entry name" value="Aldolase class I"/>
    <property type="match status" value="1"/>
</dbReference>
<organism evidence="12 13">
    <name type="scientific">Rhodopirellula halodulae</name>
    <dbReference type="NCBI Taxonomy" id="2894198"/>
    <lineage>
        <taxon>Bacteria</taxon>
        <taxon>Pseudomonadati</taxon>
        <taxon>Planctomycetota</taxon>
        <taxon>Planctomycetia</taxon>
        <taxon>Pirellulales</taxon>
        <taxon>Pirellulaceae</taxon>
        <taxon>Rhodopirellula</taxon>
    </lineage>
</organism>
<sequence length="307" mass="33205">MDYQPVELDDALENDLRQLVRLSIAEDLDVAVDWTTVTMIAPERRGACQIVPRGEGVAAGIALAPWIVDEFDADLDVEVLIEEGASLVPGKPVVRLSGSARDLLTSERVLLNILSRMCGVASLTQRYVNAMAGSSARLYDTRKTTPGWRRLEKYAVRCGGGHNHRTGLFDGFLIKDNHLALGRGSNGSDPLTAGEAAKRAVEMRGASVDQLVAPSMVEIEVDTLQQFEQVVTTGIDICLLDNFSLDDLRSAVARRDELGVKVELEASGNITIDTIAKVAATGVDRISSGALTHQATWLDLGMDWFDG</sequence>
<evidence type="ECO:0000256" key="8">
    <source>
        <dbReference type="ARBA" id="ARBA00033102"/>
    </source>
</evidence>
<comment type="function">
    <text evidence="1">Involved in the catabolism of quinolinic acid (QA).</text>
</comment>
<dbReference type="PANTHER" id="PTHR32179:SF3">
    <property type="entry name" value="NICOTINATE-NUCLEOTIDE PYROPHOSPHORYLASE [CARBOXYLATING]"/>
    <property type="match status" value="1"/>
</dbReference>
<dbReference type="PANTHER" id="PTHR32179">
    <property type="entry name" value="NICOTINATE-NUCLEOTIDE PYROPHOSPHORYLASE [CARBOXYLATING]"/>
    <property type="match status" value="1"/>
</dbReference>
<evidence type="ECO:0000313" key="13">
    <source>
        <dbReference type="Proteomes" id="UP001430306"/>
    </source>
</evidence>
<comment type="similarity">
    <text evidence="3 9">Belongs to the NadC/ModD family.</text>
</comment>
<comment type="pathway">
    <text evidence="2">Cofactor biosynthesis; NAD(+) biosynthesis; nicotinate D-ribonucleotide from quinolinate: step 1/1.</text>
</comment>
<dbReference type="Pfam" id="PF01729">
    <property type="entry name" value="QRPTase_C"/>
    <property type="match status" value="1"/>
</dbReference>
<dbReference type="EC" id="2.4.2.19" evidence="4"/>
<evidence type="ECO:0000256" key="5">
    <source>
        <dbReference type="ARBA" id="ARBA00022642"/>
    </source>
</evidence>
<reference evidence="12" key="1">
    <citation type="submission" date="2021-11" db="EMBL/GenBank/DDBJ databases">
        <title>Genome sequence.</title>
        <authorList>
            <person name="Sun Q."/>
        </authorList>
    </citation>
    <scope>NUCLEOTIDE SEQUENCE</scope>
    <source>
        <strain evidence="12">JC740</strain>
    </source>
</reference>
<dbReference type="InterPro" id="IPR002638">
    <property type="entry name" value="Quinolinate_PRibosylTrfase_C"/>
</dbReference>
<proteinExistence type="inferred from homology"/>
<dbReference type="RefSeq" id="WP_230271456.1">
    <property type="nucleotide sequence ID" value="NZ_JAJKFW010000006.1"/>
</dbReference>
<dbReference type="Gene3D" id="3.90.1170.20">
    <property type="entry name" value="Quinolinate phosphoribosyl transferase, N-terminal domain"/>
    <property type="match status" value="1"/>
</dbReference>
<gene>
    <name evidence="12" type="primary">nadC</name>
    <name evidence="12" type="ORF">LOC71_03725</name>
</gene>